<dbReference type="Proteomes" id="UP000694387">
    <property type="component" value="Chromosome 26"/>
</dbReference>
<keyword evidence="3" id="KW-0393">Immunoglobulin domain</keyword>
<dbReference type="AlphaFoldDB" id="A0A8C4PUP7"/>
<name>A0A8C4PUP7_EQUAS</name>
<dbReference type="InterPro" id="IPR050412">
    <property type="entry name" value="Ig-like_Receptors_ImmuneReg"/>
</dbReference>
<keyword evidence="6" id="KW-1185">Reference proteome</keyword>
<proteinExistence type="predicted"/>
<protein>
    <recommendedName>
        <fullName evidence="4">Immunoglobulin-like beta-sandwich domain-containing protein</fullName>
    </recommendedName>
</protein>
<sequence>ILPIFLSKAVPPSLPGGQDKPSLSAWLSPVVPLGGNVTLQCHFHLPYVIFKIFKIGVTHVTELQGGFFKNNFTMSPVTTAHAGHRLGNIPFHLLLLLQSANSHPLCVFTKPSISAHPGSLVHAGGTVTLHCHSELAYDTFILLKEGDTKHSQQFVEELPDRHTQAHFSMGPMTSAHTGTYKCYGSVSHSPNEWSVPSDPLDMAITMVPSNTLGHRDTLASPCSISL</sequence>
<evidence type="ECO:0000313" key="6">
    <source>
        <dbReference type="Proteomes" id="UP000694387"/>
    </source>
</evidence>
<accession>A0A8C4PUP7</accession>
<dbReference type="FunFam" id="2.60.40.10:FF:000049">
    <property type="entry name" value="Leukocyte immunoglobulin-like receptor subfamily B member 1"/>
    <property type="match status" value="2"/>
</dbReference>
<dbReference type="Pfam" id="PF00047">
    <property type="entry name" value="ig"/>
    <property type="match status" value="1"/>
</dbReference>
<evidence type="ECO:0000256" key="3">
    <source>
        <dbReference type="ARBA" id="ARBA00023319"/>
    </source>
</evidence>
<reference evidence="5 6" key="1">
    <citation type="journal article" date="2020" name="Nat. Commun.">
        <title>Donkey genomes provide new insights into domestication and selection for coat color.</title>
        <authorList>
            <person name="Wang"/>
            <person name="C."/>
            <person name="Li"/>
            <person name="H."/>
            <person name="Guo"/>
            <person name="Y."/>
            <person name="Huang"/>
            <person name="J."/>
            <person name="Sun"/>
            <person name="Y."/>
            <person name="Min"/>
            <person name="J."/>
            <person name="Wang"/>
            <person name="J."/>
            <person name="Fang"/>
            <person name="X."/>
            <person name="Zhao"/>
            <person name="Z."/>
            <person name="Wang"/>
            <person name="S."/>
            <person name="Zhang"/>
            <person name="Y."/>
            <person name="Liu"/>
            <person name="Q."/>
            <person name="Jiang"/>
            <person name="Q."/>
            <person name="Wang"/>
            <person name="X."/>
            <person name="Guo"/>
            <person name="Y."/>
            <person name="Yang"/>
            <person name="C."/>
            <person name="Wang"/>
            <person name="Y."/>
            <person name="Tian"/>
            <person name="F."/>
            <person name="Zhuang"/>
            <person name="G."/>
            <person name="Fan"/>
            <person name="Y."/>
            <person name="Gao"/>
            <person name="Q."/>
            <person name="Li"/>
            <person name="Y."/>
            <person name="Ju"/>
            <person name="Z."/>
            <person name="Li"/>
            <person name="J."/>
            <person name="Li"/>
            <person name="R."/>
            <person name="Hou"/>
            <person name="M."/>
            <person name="Yang"/>
            <person name="G."/>
            <person name="Liu"/>
            <person name="G."/>
            <person name="Liu"/>
            <person name="W."/>
            <person name="Guo"/>
            <person name="J."/>
            <person name="Pan"/>
            <person name="S."/>
            <person name="Fan"/>
            <person name="G."/>
            <person name="Zhang"/>
            <person name="W."/>
            <person name="Zhang"/>
            <person name="R."/>
            <person name="Yu"/>
            <person name="J."/>
            <person name="Zhang"/>
            <person name="X."/>
            <person name="Yin"/>
            <person name="Q."/>
            <person name="Ji"/>
            <person name="C."/>
            <person name="Jin"/>
            <person name="Y."/>
            <person name="Yue"/>
            <person name="G."/>
            <person name="Liu"/>
            <person name="M."/>
            <person name="Xu"/>
            <person name="J."/>
            <person name="Liu"/>
            <person name="S."/>
            <person name="Jordana"/>
            <person name="J."/>
            <person name="Noce"/>
            <person name="A."/>
            <person name="Amills"/>
            <person name="M."/>
            <person name="Wu"/>
            <person name="D.D."/>
            <person name="Li"/>
            <person name="S."/>
            <person name="Zhou"/>
            <person name="X. and Zhong"/>
            <person name="J."/>
        </authorList>
    </citation>
    <scope>NUCLEOTIDE SEQUENCE [LARGE SCALE GENOMIC DNA]</scope>
</reference>
<dbReference type="GeneTree" id="ENSGT01150000286974"/>
<dbReference type="InterPro" id="IPR036179">
    <property type="entry name" value="Ig-like_dom_sf"/>
</dbReference>
<feature type="domain" description="Immunoglobulin-like beta-sandwich" evidence="4">
    <location>
        <begin position="118"/>
        <end position="195"/>
    </location>
</feature>
<dbReference type="GO" id="GO:0005886">
    <property type="term" value="C:plasma membrane"/>
    <property type="evidence" value="ECO:0007669"/>
    <property type="project" value="TreeGrafter"/>
</dbReference>
<dbReference type="PANTHER" id="PTHR11738">
    <property type="entry name" value="MHC CLASS I NK CELL RECEPTOR"/>
    <property type="match status" value="1"/>
</dbReference>
<evidence type="ECO:0000313" key="5">
    <source>
        <dbReference type="Ensembl" id="ENSEASP00005031459.2"/>
    </source>
</evidence>
<dbReference type="Gene3D" id="2.60.40.10">
    <property type="entry name" value="Immunoglobulins"/>
    <property type="match status" value="2"/>
</dbReference>
<evidence type="ECO:0000259" key="4">
    <source>
        <dbReference type="Pfam" id="PF00047"/>
    </source>
</evidence>
<dbReference type="Ensembl" id="ENSEAST00005034196.2">
    <property type="protein sequence ID" value="ENSEASP00005031459.2"/>
    <property type="gene ID" value="ENSEASG00005021416.2"/>
</dbReference>
<keyword evidence="1" id="KW-0732">Signal</keyword>
<evidence type="ECO:0000256" key="1">
    <source>
        <dbReference type="ARBA" id="ARBA00022729"/>
    </source>
</evidence>
<reference evidence="5" key="3">
    <citation type="submission" date="2025-09" db="UniProtKB">
        <authorList>
            <consortium name="Ensembl"/>
        </authorList>
    </citation>
    <scope>IDENTIFICATION</scope>
</reference>
<dbReference type="PANTHER" id="PTHR11738:SF192">
    <property type="entry name" value="KILLER CELL IMMUNOGLOBULIN-LIKE RECEPTOR-LIKE PROTEIN KIR3DX1-RELATED"/>
    <property type="match status" value="1"/>
</dbReference>
<reference evidence="5" key="2">
    <citation type="submission" date="2025-08" db="UniProtKB">
        <authorList>
            <consortium name="Ensembl"/>
        </authorList>
    </citation>
    <scope>IDENTIFICATION</scope>
</reference>
<dbReference type="InterPro" id="IPR013151">
    <property type="entry name" value="Immunoglobulin_dom"/>
</dbReference>
<organism evidence="5 6">
    <name type="scientific">Equus asinus</name>
    <name type="common">Donkey</name>
    <name type="synonym">Equus africanus asinus</name>
    <dbReference type="NCBI Taxonomy" id="9793"/>
    <lineage>
        <taxon>Eukaryota</taxon>
        <taxon>Metazoa</taxon>
        <taxon>Chordata</taxon>
        <taxon>Craniata</taxon>
        <taxon>Vertebrata</taxon>
        <taxon>Euteleostomi</taxon>
        <taxon>Mammalia</taxon>
        <taxon>Eutheria</taxon>
        <taxon>Laurasiatheria</taxon>
        <taxon>Perissodactyla</taxon>
        <taxon>Equidae</taxon>
        <taxon>Equus</taxon>
    </lineage>
</organism>
<dbReference type="SUPFAM" id="SSF48726">
    <property type="entry name" value="Immunoglobulin"/>
    <property type="match status" value="2"/>
</dbReference>
<keyword evidence="2" id="KW-1015">Disulfide bond</keyword>
<dbReference type="InterPro" id="IPR013783">
    <property type="entry name" value="Ig-like_fold"/>
</dbReference>
<evidence type="ECO:0000256" key="2">
    <source>
        <dbReference type="ARBA" id="ARBA00023157"/>
    </source>
</evidence>
<dbReference type="GO" id="GO:0002764">
    <property type="term" value="P:immune response-regulating signaling pathway"/>
    <property type="evidence" value="ECO:0007669"/>
    <property type="project" value="TreeGrafter"/>
</dbReference>